<dbReference type="InterPro" id="IPR045188">
    <property type="entry name" value="Boi1/Boi2-like"/>
</dbReference>
<dbReference type="PROSITE" id="PS50003">
    <property type="entry name" value="PH_DOMAIN"/>
    <property type="match status" value="1"/>
</dbReference>
<dbReference type="Proteomes" id="UP000324629">
    <property type="component" value="Unassembled WGS sequence"/>
</dbReference>
<dbReference type="GO" id="GO:0001881">
    <property type="term" value="P:receptor recycling"/>
    <property type="evidence" value="ECO:0007669"/>
    <property type="project" value="TreeGrafter"/>
</dbReference>
<accession>A0A5J4P075</accession>
<evidence type="ECO:0000259" key="2">
    <source>
        <dbReference type="PROSITE" id="PS50003"/>
    </source>
</evidence>
<protein>
    <submittedName>
        <fullName evidence="3">Oxysterol-binding protein 1</fullName>
    </submittedName>
</protein>
<dbReference type="Gene3D" id="2.30.29.30">
    <property type="entry name" value="Pleckstrin-homology domain (PH domain)/Phosphotyrosine-binding domain (PTB)"/>
    <property type="match status" value="1"/>
</dbReference>
<dbReference type="GO" id="GO:0005829">
    <property type="term" value="C:cytosol"/>
    <property type="evidence" value="ECO:0007669"/>
    <property type="project" value="GOC"/>
</dbReference>
<evidence type="ECO:0000256" key="1">
    <source>
        <dbReference type="ARBA" id="ARBA00022553"/>
    </source>
</evidence>
<dbReference type="InterPro" id="IPR001849">
    <property type="entry name" value="PH_domain"/>
</dbReference>
<dbReference type="AlphaFoldDB" id="A0A5J4P075"/>
<organism evidence="3 4">
    <name type="scientific">Paragonimus westermani</name>
    <dbReference type="NCBI Taxonomy" id="34504"/>
    <lineage>
        <taxon>Eukaryota</taxon>
        <taxon>Metazoa</taxon>
        <taxon>Spiralia</taxon>
        <taxon>Lophotrochozoa</taxon>
        <taxon>Platyhelminthes</taxon>
        <taxon>Trematoda</taxon>
        <taxon>Digenea</taxon>
        <taxon>Plagiorchiida</taxon>
        <taxon>Troglotremata</taxon>
        <taxon>Troglotrematidae</taxon>
        <taxon>Paragonimus</taxon>
    </lineage>
</organism>
<dbReference type="SMART" id="SM00233">
    <property type="entry name" value="PH"/>
    <property type="match status" value="1"/>
</dbReference>
<dbReference type="Pfam" id="PF00169">
    <property type="entry name" value="PH"/>
    <property type="match status" value="1"/>
</dbReference>
<name>A0A5J4P075_9TREM</name>
<evidence type="ECO:0000313" key="3">
    <source>
        <dbReference type="EMBL" id="KAA3680820.1"/>
    </source>
</evidence>
<dbReference type="GO" id="GO:0007032">
    <property type="term" value="P:endosome organization"/>
    <property type="evidence" value="ECO:0007669"/>
    <property type="project" value="TreeGrafter"/>
</dbReference>
<evidence type="ECO:0000313" key="4">
    <source>
        <dbReference type="Proteomes" id="UP000324629"/>
    </source>
</evidence>
<proteinExistence type="predicted"/>
<sequence length="275" mass="30821">MDAKASDSLRGYLYKWTNYLKGYQKRWFVLQDGFVSYYRNQAEMAHTCRGTINLANANVTSTGPITFLISNSSTQTFHLRAASDTEQKKWVSALLSAKTKALAFKKQGDDSDAYTEGDDEDEGKNSTISADAAIRLVNHSLGKLESKFADLQRHQEALTRKGDDLQRAILDVETAHDPSELTQKLTVARDRATVYNVVSLAMVNTKLKQMPPSVASKPNGMYGHIRMCNLWARNPRFYSLSSCCTDSEFVAQSGDRRSHHCYRASLASRTLWGIN</sequence>
<keyword evidence="1" id="KW-0597">Phosphoprotein</keyword>
<dbReference type="GO" id="GO:0005769">
    <property type="term" value="C:early endosome"/>
    <property type="evidence" value="ECO:0007669"/>
    <property type="project" value="TreeGrafter"/>
</dbReference>
<dbReference type="PANTHER" id="PTHR22902:SF27">
    <property type="entry name" value="PLECKSTRIN HOMOLOGY DOMAIN-CONTAINING FAMILY A MEMBER 3"/>
    <property type="match status" value="1"/>
</dbReference>
<keyword evidence="4" id="KW-1185">Reference proteome</keyword>
<dbReference type="SUPFAM" id="SSF50729">
    <property type="entry name" value="PH domain-like"/>
    <property type="match status" value="1"/>
</dbReference>
<dbReference type="PANTHER" id="PTHR22902">
    <property type="entry name" value="SESQUIPEDALIAN"/>
    <property type="match status" value="1"/>
</dbReference>
<gene>
    <name evidence="3" type="ORF">DEA37_0005172</name>
</gene>
<dbReference type="GO" id="GO:0042147">
    <property type="term" value="P:retrograde transport, endosome to Golgi"/>
    <property type="evidence" value="ECO:0007669"/>
    <property type="project" value="TreeGrafter"/>
</dbReference>
<reference evidence="3 4" key="1">
    <citation type="journal article" date="2019" name="Gigascience">
        <title>Whole-genome sequence of the oriental lung fluke Paragonimus westermani.</title>
        <authorList>
            <person name="Oey H."/>
            <person name="Zakrzewski M."/>
            <person name="Narain K."/>
            <person name="Devi K.R."/>
            <person name="Agatsuma T."/>
            <person name="Nawaratna S."/>
            <person name="Gobert G.N."/>
            <person name="Jones M.K."/>
            <person name="Ragan M.A."/>
            <person name="McManus D.P."/>
            <person name="Krause L."/>
        </authorList>
    </citation>
    <scope>NUCLEOTIDE SEQUENCE [LARGE SCALE GENOMIC DNA]</scope>
    <source>
        <strain evidence="3 4">IND2009</strain>
    </source>
</reference>
<dbReference type="GO" id="GO:0055037">
    <property type="term" value="C:recycling endosome"/>
    <property type="evidence" value="ECO:0007669"/>
    <property type="project" value="TreeGrafter"/>
</dbReference>
<dbReference type="EMBL" id="QNGE01000344">
    <property type="protein sequence ID" value="KAA3680820.1"/>
    <property type="molecule type" value="Genomic_DNA"/>
</dbReference>
<dbReference type="InterPro" id="IPR011993">
    <property type="entry name" value="PH-like_dom_sf"/>
</dbReference>
<feature type="domain" description="PH" evidence="2">
    <location>
        <begin position="6"/>
        <end position="99"/>
    </location>
</feature>
<comment type="caution">
    <text evidence="3">The sequence shown here is derived from an EMBL/GenBank/DDBJ whole genome shotgun (WGS) entry which is preliminary data.</text>
</comment>
<dbReference type="GO" id="GO:0005802">
    <property type="term" value="C:trans-Golgi network"/>
    <property type="evidence" value="ECO:0007669"/>
    <property type="project" value="TreeGrafter"/>
</dbReference>